<dbReference type="EMBL" id="BT070759">
    <property type="protein sequence ID" value="ACN40259.1"/>
    <property type="molecule type" value="mRNA"/>
</dbReference>
<dbReference type="GO" id="GO:0019464">
    <property type="term" value="P:glycine decarboxylation via glycine cleavage system"/>
    <property type="evidence" value="ECO:0007669"/>
    <property type="project" value="UniProtKB-UniRule"/>
</dbReference>
<dbReference type="InterPro" id="IPR000089">
    <property type="entry name" value="Biotin_lipoyl"/>
</dbReference>
<dbReference type="NCBIfam" id="NF002270">
    <property type="entry name" value="PRK01202.1"/>
    <property type="match status" value="1"/>
</dbReference>
<evidence type="ECO:0000256" key="7">
    <source>
        <dbReference type="RuleBase" id="RU364055"/>
    </source>
</evidence>
<proteinExistence type="evidence at transcript level"/>
<evidence type="ECO:0000256" key="6">
    <source>
        <dbReference type="PIRSR" id="PIRSR617453-50"/>
    </source>
</evidence>
<evidence type="ECO:0000256" key="5">
    <source>
        <dbReference type="ARBA" id="ARBA00023128"/>
    </source>
</evidence>
<dbReference type="PROSITE" id="PS50968">
    <property type="entry name" value="BIOTINYL_LIPOYL"/>
    <property type="match status" value="1"/>
</dbReference>
<sequence>MASRVAWRASRGAASLLRMRSTCVESRPPFRFPFAYSRGFSSVVKNFKYTDSHEWVKVDGPLAVIGITDHAQEHLGDVVFVELPDVGTTVSKGGTVGVVESVKSTSDVFSPVSGEVAEVNSELNSSPGLVNGSPYDGGWIIKVRMNDPADVDSLLDADQYTTFCEKENSSH</sequence>
<evidence type="ECO:0000259" key="8">
    <source>
        <dbReference type="PROSITE" id="PS50968"/>
    </source>
</evidence>
<dbReference type="EMBL" id="EF084627">
    <property type="protein sequence ID" value="ABK23939.1"/>
    <property type="molecule type" value="mRNA"/>
</dbReference>
<name>A9NTH8_PICSI</name>
<comment type="function">
    <text evidence="7">The H protein shuttles the methylamine group of glycine from the P protein to the T protein.</text>
</comment>
<comment type="subunit">
    <text evidence="7">The glycine cleavage system is composed of four proteins: P, T, L and H.</text>
</comment>
<accession>A9NTH8</accession>
<evidence type="ECO:0000256" key="4">
    <source>
        <dbReference type="ARBA" id="ARBA00022946"/>
    </source>
</evidence>
<organism evidence="9">
    <name type="scientific">Picea sitchensis</name>
    <name type="common">Sitka spruce</name>
    <name type="synonym">Pinus sitchensis</name>
    <dbReference type="NCBI Taxonomy" id="3332"/>
    <lineage>
        <taxon>Eukaryota</taxon>
        <taxon>Viridiplantae</taxon>
        <taxon>Streptophyta</taxon>
        <taxon>Embryophyta</taxon>
        <taxon>Tracheophyta</taxon>
        <taxon>Spermatophyta</taxon>
        <taxon>Pinopsida</taxon>
        <taxon>Pinidae</taxon>
        <taxon>Conifers I</taxon>
        <taxon>Pinales</taxon>
        <taxon>Pinaceae</taxon>
        <taxon>Picea</taxon>
    </lineage>
</organism>
<dbReference type="NCBIfam" id="TIGR00527">
    <property type="entry name" value="gcvH"/>
    <property type="match status" value="1"/>
</dbReference>
<dbReference type="PANTHER" id="PTHR11715:SF3">
    <property type="entry name" value="GLYCINE CLEAVAGE SYSTEM H PROTEIN-RELATED"/>
    <property type="match status" value="1"/>
</dbReference>
<evidence type="ECO:0000313" key="11">
    <source>
        <dbReference type="EMBL" id="ACN40259.1"/>
    </source>
</evidence>
<comment type="subcellular location">
    <subcellularLocation>
        <location evidence="1 7">Mitochondrion</location>
    </subcellularLocation>
</comment>
<dbReference type="InterPro" id="IPR017453">
    <property type="entry name" value="GCV_H_sub"/>
</dbReference>
<dbReference type="CDD" id="cd06848">
    <property type="entry name" value="GCS_H"/>
    <property type="match status" value="1"/>
</dbReference>
<evidence type="ECO:0000313" key="9">
    <source>
        <dbReference type="EMBL" id="ABK23939.1"/>
    </source>
</evidence>
<dbReference type="InterPro" id="IPR002930">
    <property type="entry name" value="GCV_H"/>
</dbReference>
<evidence type="ECO:0000256" key="1">
    <source>
        <dbReference type="ARBA" id="ARBA00004173"/>
    </source>
</evidence>
<dbReference type="OMA" id="HEWAKHE"/>
<dbReference type="PANTHER" id="PTHR11715">
    <property type="entry name" value="GLYCINE CLEAVAGE SYSTEM H PROTEIN"/>
    <property type="match status" value="1"/>
</dbReference>
<dbReference type="GO" id="GO:0005960">
    <property type="term" value="C:glycine cleavage complex"/>
    <property type="evidence" value="ECO:0007669"/>
    <property type="project" value="UniProtKB-UniRule"/>
</dbReference>
<feature type="domain" description="Lipoyl-binding" evidence="8">
    <location>
        <begin position="62"/>
        <end position="144"/>
    </location>
</feature>
<comment type="cofactor">
    <cofactor evidence="7">
        <name>(R)-lipoate</name>
        <dbReference type="ChEBI" id="CHEBI:83088"/>
    </cofactor>
    <text evidence="7">Binds 1 lipoyl cofactor covalently.</text>
</comment>
<reference evidence="9" key="1">
    <citation type="journal article" date="2008" name="BMC Genomics">
        <title>A conifer genomics resource of 200,000 spruce (Picea spp.) ESTs and 6,464 high-quality, sequence-finished full-length cDNAs for Sitka spruce (Picea sitchensis).</title>
        <authorList>
            <person name="Ralph S.G."/>
            <person name="Chun H.J."/>
            <person name="Kolosova N."/>
            <person name="Cooper D."/>
            <person name="Oddy C."/>
            <person name="Ritland C.E."/>
            <person name="Kirkpatrick R."/>
            <person name="Moore R."/>
            <person name="Barber S."/>
            <person name="Holt R.A."/>
            <person name="Jones S.J."/>
            <person name="Marra M.A."/>
            <person name="Douglas C.J."/>
            <person name="Ritland K."/>
            <person name="Bohlmann J."/>
        </authorList>
    </citation>
    <scope>NUCLEOTIDE SEQUENCE</scope>
    <source>
        <tissue evidence="10">Bark</tissue>
        <tissue evidence="9">Green portion of the leader tissue</tissue>
    </source>
</reference>
<reference evidence="11" key="2">
    <citation type="submission" date="2009-02" db="EMBL/GenBank/DDBJ databases">
        <title>Full length sequence-verified cDNA sequences from Sitka spruce (Picea sitchensis).</title>
        <authorList>
            <person name="Reid K.E."/>
            <person name="Liao N."/>
            <person name="Ralph S."/>
            <person name="Kolosova N."/>
            <person name="Oddy C."/>
            <person name="Moore R."/>
            <person name="Mayo M."/>
            <person name="Wagner S."/>
            <person name="King J."/>
            <person name="Yanchuk A."/>
            <person name="Holt R."/>
            <person name="Jones S."/>
            <person name="Marra M."/>
            <person name="Ritland C.E."/>
            <person name="Ritland K."/>
            <person name="Bohlmann J."/>
        </authorList>
    </citation>
    <scope>NUCLEOTIDE SEQUENCE</scope>
    <source>
        <tissue evidence="11">Green portion of the leader tissue</tissue>
    </source>
</reference>
<evidence type="ECO:0000313" key="10">
    <source>
        <dbReference type="EMBL" id="ABK26695.1"/>
    </source>
</evidence>
<keyword evidence="5 7" id="KW-0496">Mitochondrion</keyword>
<feature type="modified residue" description="N6-lipoyllysine" evidence="6">
    <location>
        <position position="103"/>
    </location>
</feature>
<dbReference type="AlphaFoldDB" id="A9NTH8"/>
<keyword evidence="3 6" id="KW-0450">Lipoyl</keyword>
<dbReference type="GO" id="GO:0005739">
    <property type="term" value="C:mitochondrion"/>
    <property type="evidence" value="ECO:0007669"/>
    <property type="project" value="UniProtKB-SubCell"/>
</dbReference>
<dbReference type="Gene3D" id="2.40.50.100">
    <property type="match status" value="1"/>
</dbReference>
<dbReference type="SUPFAM" id="SSF51230">
    <property type="entry name" value="Single hybrid motif"/>
    <property type="match status" value="1"/>
</dbReference>
<protein>
    <recommendedName>
        <fullName evidence="7">Glycine cleavage system H protein</fullName>
    </recommendedName>
</protein>
<dbReference type="GO" id="GO:0009249">
    <property type="term" value="P:protein lipoylation"/>
    <property type="evidence" value="ECO:0007669"/>
    <property type="project" value="TreeGrafter"/>
</dbReference>
<dbReference type="InterPro" id="IPR033753">
    <property type="entry name" value="GCV_H/Fam206"/>
</dbReference>
<dbReference type="HAMAP" id="MF_00272">
    <property type="entry name" value="GcvH"/>
    <property type="match status" value="1"/>
</dbReference>
<keyword evidence="4 7" id="KW-0809">Transit peptide</keyword>
<comment type="similarity">
    <text evidence="2 7">Belongs to the GcvH family.</text>
</comment>
<evidence type="ECO:0000256" key="2">
    <source>
        <dbReference type="ARBA" id="ARBA00009249"/>
    </source>
</evidence>
<dbReference type="EMBL" id="EF087453">
    <property type="protein sequence ID" value="ABK26695.1"/>
    <property type="molecule type" value="mRNA"/>
</dbReference>
<evidence type="ECO:0000256" key="3">
    <source>
        <dbReference type="ARBA" id="ARBA00022823"/>
    </source>
</evidence>
<dbReference type="Pfam" id="PF01597">
    <property type="entry name" value="GCV_H"/>
    <property type="match status" value="1"/>
</dbReference>
<dbReference type="InterPro" id="IPR011053">
    <property type="entry name" value="Single_hybrid_motif"/>
</dbReference>
<dbReference type="PROSITE" id="PS00189">
    <property type="entry name" value="LIPOYL"/>
    <property type="match status" value="1"/>
</dbReference>
<dbReference type="InterPro" id="IPR003016">
    <property type="entry name" value="2-oxoA_DH_lipoyl-BS"/>
</dbReference>